<reference evidence="5" key="1">
    <citation type="journal article" date="2014" name="Int. J. Syst. Evol. Microbiol.">
        <title>Complete genome sequence of Corynebacterium casei LMG S-19264T (=DSM 44701T), isolated from a smear-ripened cheese.</title>
        <authorList>
            <consortium name="US DOE Joint Genome Institute (JGI-PGF)"/>
            <person name="Walter F."/>
            <person name="Albersmeier A."/>
            <person name="Kalinowski J."/>
            <person name="Ruckert C."/>
        </authorList>
    </citation>
    <scope>NUCLEOTIDE SEQUENCE</scope>
    <source>
        <strain evidence="5">CGMCC 4.7299</strain>
    </source>
</reference>
<evidence type="ECO:0000313" key="6">
    <source>
        <dbReference type="Proteomes" id="UP000656042"/>
    </source>
</evidence>
<evidence type="ECO:0000313" key="5">
    <source>
        <dbReference type="EMBL" id="GGL10254.1"/>
    </source>
</evidence>
<evidence type="ECO:0000259" key="4">
    <source>
        <dbReference type="PROSITE" id="PS50949"/>
    </source>
</evidence>
<protein>
    <submittedName>
        <fullName evidence="5">GntR family transcriptional regulator</fullName>
    </submittedName>
</protein>
<dbReference type="Gene3D" id="1.10.10.10">
    <property type="entry name" value="Winged helix-like DNA-binding domain superfamily/Winged helix DNA-binding domain"/>
    <property type="match status" value="1"/>
</dbReference>
<evidence type="ECO:0000256" key="2">
    <source>
        <dbReference type="ARBA" id="ARBA00023125"/>
    </source>
</evidence>
<dbReference type="PANTHER" id="PTHR43537">
    <property type="entry name" value="TRANSCRIPTIONAL REGULATOR, GNTR FAMILY"/>
    <property type="match status" value="1"/>
</dbReference>
<dbReference type="CDD" id="cd07377">
    <property type="entry name" value="WHTH_GntR"/>
    <property type="match status" value="1"/>
</dbReference>
<keyword evidence="2" id="KW-0238">DNA-binding</keyword>
<dbReference type="Pfam" id="PF00392">
    <property type="entry name" value="GntR"/>
    <property type="match status" value="1"/>
</dbReference>
<proteinExistence type="predicted"/>
<dbReference type="InterPro" id="IPR000524">
    <property type="entry name" value="Tscrpt_reg_HTH_GntR"/>
</dbReference>
<dbReference type="InterPro" id="IPR008920">
    <property type="entry name" value="TF_FadR/GntR_C"/>
</dbReference>
<dbReference type="Proteomes" id="UP000656042">
    <property type="component" value="Unassembled WGS sequence"/>
</dbReference>
<keyword evidence="3" id="KW-0804">Transcription</keyword>
<keyword evidence="6" id="KW-1185">Reference proteome</keyword>
<organism evidence="5 6">
    <name type="scientific">Mangrovihabitans endophyticus</name>
    <dbReference type="NCBI Taxonomy" id="1751298"/>
    <lineage>
        <taxon>Bacteria</taxon>
        <taxon>Bacillati</taxon>
        <taxon>Actinomycetota</taxon>
        <taxon>Actinomycetes</taxon>
        <taxon>Micromonosporales</taxon>
        <taxon>Micromonosporaceae</taxon>
        <taxon>Mangrovihabitans</taxon>
    </lineage>
</organism>
<feature type="domain" description="HTH gntR-type" evidence="4">
    <location>
        <begin position="1"/>
        <end position="65"/>
    </location>
</feature>
<dbReference type="AlphaFoldDB" id="A0A8J3C4S0"/>
<dbReference type="Gene3D" id="1.20.120.530">
    <property type="entry name" value="GntR ligand-binding domain-like"/>
    <property type="match status" value="1"/>
</dbReference>
<gene>
    <name evidence="5" type="ORF">GCM10012284_51280</name>
</gene>
<dbReference type="Pfam" id="PF07729">
    <property type="entry name" value="FCD"/>
    <property type="match status" value="1"/>
</dbReference>
<dbReference type="SUPFAM" id="SSF46785">
    <property type="entry name" value="Winged helix' DNA-binding domain"/>
    <property type="match status" value="1"/>
</dbReference>
<sequence length="221" mass="24523">MSDVLRELRAAILRGEYAPRQRLIEADLVERYAASRFVLRNALNRLANEGLVELQPNRGARVREISIAEAIEITEIRRAVEGLVAGRAAERITDADIAALRALGAEMSAVVERADMPRYSELNAHLHASVREIAQHASATRIIEQLNGQMVRHQFRLALVPGRPSKSLPEHLAIIEAVCARDPEKAESAMRVHLTSVLNALRGFPESPAVYHPEVRSEARP</sequence>
<evidence type="ECO:0000256" key="3">
    <source>
        <dbReference type="ARBA" id="ARBA00023163"/>
    </source>
</evidence>
<dbReference type="GO" id="GO:0003677">
    <property type="term" value="F:DNA binding"/>
    <property type="evidence" value="ECO:0007669"/>
    <property type="project" value="UniProtKB-KW"/>
</dbReference>
<keyword evidence="1" id="KW-0805">Transcription regulation</keyword>
<name>A0A8J3C4S0_9ACTN</name>
<dbReference type="RefSeq" id="WP_189081872.1">
    <property type="nucleotide sequence ID" value="NZ_BMMX01000034.1"/>
</dbReference>
<reference evidence="5" key="2">
    <citation type="submission" date="2020-09" db="EMBL/GenBank/DDBJ databases">
        <authorList>
            <person name="Sun Q."/>
            <person name="Zhou Y."/>
        </authorList>
    </citation>
    <scope>NUCLEOTIDE SEQUENCE</scope>
    <source>
        <strain evidence="5">CGMCC 4.7299</strain>
    </source>
</reference>
<dbReference type="PROSITE" id="PS50949">
    <property type="entry name" value="HTH_GNTR"/>
    <property type="match status" value="1"/>
</dbReference>
<dbReference type="EMBL" id="BMMX01000034">
    <property type="protein sequence ID" value="GGL10254.1"/>
    <property type="molecule type" value="Genomic_DNA"/>
</dbReference>
<dbReference type="SUPFAM" id="SSF48008">
    <property type="entry name" value="GntR ligand-binding domain-like"/>
    <property type="match status" value="1"/>
</dbReference>
<dbReference type="PANTHER" id="PTHR43537:SF5">
    <property type="entry name" value="UXU OPERON TRANSCRIPTIONAL REGULATOR"/>
    <property type="match status" value="1"/>
</dbReference>
<comment type="caution">
    <text evidence="5">The sequence shown here is derived from an EMBL/GenBank/DDBJ whole genome shotgun (WGS) entry which is preliminary data.</text>
</comment>
<evidence type="ECO:0000256" key="1">
    <source>
        <dbReference type="ARBA" id="ARBA00023015"/>
    </source>
</evidence>
<accession>A0A8J3C4S0</accession>
<dbReference type="GO" id="GO:0003700">
    <property type="term" value="F:DNA-binding transcription factor activity"/>
    <property type="evidence" value="ECO:0007669"/>
    <property type="project" value="InterPro"/>
</dbReference>
<dbReference type="InterPro" id="IPR036390">
    <property type="entry name" value="WH_DNA-bd_sf"/>
</dbReference>
<dbReference type="SMART" id="SM00895">
    <property type="entry name" value="FCD"/>
    <property type="match status" value="1"/>
</dbReference>
<dbReference type="InterPro" id="IPR011711">
    <property type="entry name" value="GntR_C"/>
</dbReference>
<dbReference type="InterPro" id="IPR036388">
    <property type="entry name" value="WH-like_DNA-bd_sf"/>
</dbReference>
<dbReference type="SMART" id="SM00345">
    <property type="entry name" value="HTH_GNTR"/>
    <property type="match status" value="1"/>
</dbReference>